<keyword evidence="3" id="KW-1185">Reference proteome</keyword>
<proteinExistence type="predicted"/>
<accession>A0ABD0YY78</accession>
<dbReference type="Proteomes" id="UP001558652">
    <property type="component" value="Unassembled WGS sequence"/>
</dbReference>
<organism evidence="2 3">
    <name type="scientific">Ranatra chinensis</name>
    <dbReference type="NCBI Taxonomy" id="642074"/>
    <lineage>
        <taxon>Eukaryota</taxon>
        <taxon>Metazoa</taxon>
        <taxon>Ecdysozoa</taxon>
        <taxon>Arthropoda</taxon>
        <taxon>Hexapoda</taxon>
        <taxon>Insecta</taxon>
        <taxon>Pterygota</taxon>
        <taxon>Neoptera</taxon>
        <taxon>Paraneoptera</taxon>
        <taxon>Hemiptera</taxon>
        <taxon>Heteroptera</taxon>
        <taxon>Panheteroptera</taxon>
        <taxon>Nepomorpha</taxon>
        <taxon>Nepidae</taxon>
        <taxon>Ranatrinae</taxon>
        <taxon>Ranatra</taxon>
    </lineage>
</organism>
<dbReference type="EMBL" id="JBFDAA010000010">
    <property type="protein sequence ID" value="KAL1124793.1"/>
    <property type="molecule type" value="Genomic_DNA"/>
</dbReference>
<sequence>MPSDMTCLLASSSSDGMDGLKQLATTYHNHNHHHNHTQADHNHHHNHTHGHHQQAHGSPPANTKRPADHHHLHQADLQHIKHEPPSSAAAAAAALLYHHHHHNHNHTEHNHTNHNHNGDQVPPTTVYGQAQAATSAYQHLINQAH</sequence>
<evidence type="ECO:0000256" key="1">
    <source>
        <dbReference type="SAM" id="MobiDB-lite"/>
    </source>
</evidence>
<evidence type="ECO:0000313" key="3">
    <source>
        <dbReference type="Proteomes" id="UP001558652"/>
    </source>
</evidence>
<dbReference type="AlphaFoldDB" id="A0ABD0YY78"/>
<reference evidence="2 3" key="1">
    <citation type="submission" date="2024-07" db="EMBL/GenBank/DDBJ databases">
        <title>Chromosome-level genome assembly of the water stick insect Ranatra chinensis (Heteroptera: Nepidae).</title>
        <authorList>
            <person name="Liu X."/>
        </authorList>
    </citation>
    <scope>NUCLEOTIDE SEQUENCE [LARGE SCALE GENOMIC DNA]</scope>
    <source>
        <strain evidence="2">Cailab_2021Rc</strain>
        <tissue evidence="2">Muscle</tissue>
    </source>
</reference>
<gene>
    <name evidence="2" type="ORF">AAG570_001414</name>
</gene>
<feature type="compositionally biased region" description="Basic residues" evidence="1">
    <location>
        <begin position="31"/>
        <end position="54"/>
    </location>
</feature>
<comment type="caution">
    <text evidence="2">The sequence shown here is derived from an EMBL/GenBank/DDBJ whole genome shotgun (WGS) entry which is preliminary data.</text>
</comment>
<feature type="region of interest" description="Disordered" evidence="1">
    <location>
        <begin position="31"/>
        <end position="72"/>
    </location>
</feature>
<feature type="region of interest" description="Disordered" evidence="1">
    <location>
        <begin position="103"/>
        <end position="122"/>
    </location>
</feature>
<evidence type="ECO:0000313" key="2">
    <source>
        <dbReference type="EMBL" id="KAL1124793.1"/>
    </source>
</evidence>
<name>A0ABD0YY78_9HEMI</name>
<protein>
    <submittedName>
        <fullName evidence="2">Uncharacterized protein</fullName>
    </submittedName>
</protein>